<accession>A0A919YRJ1</accession>
<gene>
    <name evidence="3" type="ORF">J40TS1_16730</name>
</gene>
<feature type="chain" id="PRO_5038734202" description="Sugar ABC transporter" evidence="2">
    <location>
        <begin position="26"/>
        <end position="573"/>
    </location>
</feature>
<evidence type="ECO:0000256" key="1">
    <source>
        <dbReference type="SAM" id="MobiDB-lite"/>
    </source>
</evidence>
<sequence>MVKKLMFFIAAATMIVMLAACSSNGSNGNQGNASNSSNNGGTEASQPPEVVVDPNAEAIQNGTYKFDPPVTITTVKATDGTFKFKNGENLDNNVHTRWALEELGIELENLWESPGDQFATKVRLMLTSKESLPDVLMTEDMSLINELIQSGHYRDITQDFEMYASPAVKEVYNSHPLMWSQVTHEGKRMAIPNFAYAGNDNGVLWIRQDWLDQLDLEAPTTFEELEAVMQAFLDANLSKAGSVIPLGLSLGAGGNQPNPFAGWLGESTWVFGPYGTIPYQWLERDGQLVHGSTLPEMKEGLKRLNDWYKKGYISQEAGLHDENKLAELIGQGRVGMVVAPYWLPNWPIPDLKKNVEGAEMLPYPLPTFNGKSGARDTTFLRGGLLVKQDFEHVDALFLYLNRIFGRVTGEPGNEFENGWALDYDYTVLEDGSISLADEDIPGGKVGVAKYLLIEPKNPFTNLRTLAELSRGKEPETSTEKRAALTNPLTMKAAEIVDDGWKNGSAIAQQFTGAPTPAMQSKSGILVKLEGETFMSMIYGNKPIDDFDSFVQEWMKIGGEDITREVNEWYKTVQ</sequence>
<reference evidence="3" key="1">
    <citation type="submission" date="2021-03" db="EMBL/GenBank/DDBJ databases">
        <title>Antimicrobial resistance genes in bacteria isolated from Japanese honey, and their potential for conferring macrolide and lincosamide resistance in the American foulbrood pathogen Paenibacillus larvae.</title>
        <authorList>
            <person name="Okamoto M."/>
            <person name="Kumagai M."/>
            <person name="Kanamori H."/>
            <person name="Takamatsu D."/>
        </authorList>
    </citation>
    <scope>NUCLEOTIDE SEQUENCE</scope>
    <source>
        <strain evidence="3">J40TS1</strain>
    </source>
</reference>
<dbReference type="PANTHER" id="PTHR43649:SF12">
    <property type="entry name" value="DIACETYLCHITOBIOSE BINDING PROTEIN DASA"/>
    <property type="match status" value="1"/>
</dbReference>
<dbReference type="RefSeq" id="WP_213514276.1">
    <property type="nucleotide sequence ID" value="NZ_BOSE01000002.1"/>
</dbReference>
<comment type="caution">
    <text evidence="3">The sequence shown here is derived from an EMBL/GenBank/DDBJ whole genome shotgun (WGS) entry which is preliminary data.</text>
</comment>
<organism evidence="3 4">
    <name type="scientific">Paenibacillus montaniterrae</name>
    <dbReference type="NCBI Taxonomy" id="429341"/>
    <lineage>
        <taxon>Bacteria</taxon>
        <taxon>Bacillati</taxon>
        <taxon>Bacillota</taxon>
        <taxon>Bacilli</taxon>
        <taxon>Bacillales</taxon>
        <taxon>Paenibacillaceae</taxon>
        <taxon>Paenibacillus</taxon>
    </lineage>
</organism>
<dbReference type="AlphaFoldDB" id="A0A919YRJ1"/>
<evidence type="ECO:0000313" key="3">
    <source>
        <dbReference type="EMBL" id="GIP16031.1"/>
    </source>
</evidence>
<dbReference type="EMBL" id="BOSE01000002">
    <property type="protein sequence ID" value="GIP16031.1"/>
    <property type="molecule type" value="Genomic_DNA"/>
</dbReference>
<dbReference type="Proteomes" id="UP000683139">
    <property type="component" value="Unassembled WGS sequence"/>
</dbReference>
<dbReference type="InterPro" id="IPR050490">
    <property type="entry name" value="Bact_solute-bd_prot1"/>
</dbReference>
<evidence type="ECO:0000313" key="4">
    <source>
        <dbReference type="Proteomes" id="UP000683139"/>
    </source>
</evidence>
<proteinExistence type="predicted"/>
<feature type="region of interest" description="Disordered" evidence="1">
    <location>
        <begin position="26"/>
        <end position="48"/>
    </location>
</feature>
<feature type="signal peptide" evidence="2">
    <location>
        <begin position="1"/>
        <end position="25"/>
    </location>
</feature>
<keyword evidence="2" id="KW-0732">Signal</keyword>
<dbReference type="SUPFAM" id="SSF53850">
    <property type="entry name" value="Periplasmic binding protein-like II"/>
    <property type="match status" value="1"/>
</dbReference>
<dbReference type="Gene3D" id="3.40.190.10">
    <property type="entry name" value="Periplasmic binding protein-like II"/>
    <property type="match status" value="2"/>
</dbReference>
<name>A0A919YRJ1_9BACL</name>
<keyword evidence="4" id="KW-1185">Reference proteome</keyword>
<evidence type="ECO:0008006" key="5">
    <source>
        <dbReference type="Google" id="ProtNLM"/>
    </source>
</evidence>
<protein>
    <recommendedName>
        <fullName evidence="5">Sugar ABC transporter</fullName>
    </recommendedName>
</protein>
<feature type="compositionally biased region" description="Low complexity" evidence="1">
    <location>
        <begin position="26"/>
        <end position="41"/>
    </location>
</feature>
<dbReference type="PANTHER" id="PTHR43649">
    <property type="entry name" value="ARABINOSE-BINDING PROTEIN-RELATED"/>
    <property type="match status" value="1"/>
</dbReference>
<evidence type="ECO:0000256" key="2">
    <source>
        <dbReference type="SAM" id="SignalP"/>
    </source>
</evidence>
<dbReference type="PROSITE" id="PS51257">
    <property type="entry name" value="PROKAR_LIPOPROTEIN"/>
    <property type="match status" value="1"/>
</dbReference>